<proteinExistence type="predicted"/>
<dbReference type="Proteomes" id="UP000295703">
    <property type="component" value="Unassembled WGS sequence"/>
</dbReference>
<dbReference type="EMBL" id="RYZW01000247">
    <property type="protein sequence ID" value="TDZ36981.1"/>
    <property type="molecule type" value="Genomic_DNA"/>
</dbReference>
<name>A0A4R8QDY2_COLTR</name>
<dbReference type="InterPro" id="IPR014752">
    <property type="entry name" value="Arrestin-like_C"/>
</dbReference>
<keyword evidence="2" id="KW-1185">Reference proteome</keyword>
<reference evidence="1 2" key="1">
    <citation type="submission" date="2018-12" db="EMBL/GenBank/DDBJ databases">
        <title>Genome sequence and assembly of Colletotrichum trifolii.</title>
        <authorList>
            <person name="Gan P."/>
            <person name="Shirasu K."/>
        </authorList>
    </citation>
    <scope>NUCLEOTIDE SEQUENCE [LARGE SCALE GENOMIC DNA]</scope>
    <source>
        <strain evidence="1 2">543-2</strain>
    </source>
</reference>
<evidence type="ECO:0008006" key="3">
    <source>
        <dbReference type="Google" id="ProtNLM"/>
    </source>
</evidence>
<dbReference type="Gene3D" id="2.60.40.640">
    <property type="match status" value="1"/>
</dbReference>
<organism evidence="1 2">
    <name type="scientific">Colletotrichum trifolii</name>
    <dbReference type="NCBI Taxonomy" id="5466"/>
    <lineage>
        <taxon>Eukaryota</taxon>
        <taxon>Fungi</taxon>
        <taxon>Dikarya</taxon>
        <taxon>Ascomycota</taxon>
        <taxon>Pezizomycotina</taxon>
        <taxon>Sordariomycetes</taxon>
        <taxon>Hypocreomycetidae</taxon>
        <taxon>Glomerellales</taxon>
        <taxon>Glomerellaceae</taxon>
        <taxon>Colletotrichum</taxon>
        <taxon>Colletotrichum orbiculare species complex</taxon>
    </lineage>
</organism>
<comment type="caution">
    <text evidence="1">The sequence shown here is derived from an EMBL/GenBank/DDBJ whole genome shotgun (WGS) entry which is preliminary data.</text>
</comment>
<dbReference type="STRING" id="5466.A0A4R8QDY2"/>
<sequence length="452" mass="48486">MPPTARSVNNDLSIDLVNPSTPLFPGSVILGHVVRKTAIDAPSSVIRVRLQGRAKAKLVADNGNGNTTYRSRFNFWNESDVAETIHEGNLTIANGRDLSRPFSLTIPMETSAKAVNAGRSEKEKQASFIKSPGIGSKEVPEQPLPGTYRFDHSSFSKKWHGYVEFWIEAELAVRSGRGKTKVTKAKLPIQINGARTPPITDFDLASRKMPGCVSSDLLVPGTDKADLSLKQKMRKVFGSSKVPSFHCKLEVTYPTVVQLGNPATVPFLLRLLPDWEKTSDVLSGVRQLVTVTKAEVQVETTSSVICPGTFDSHEGSKSSKVLLGSQISSVKRAKGETVLSCEPAAKAVDIGAELGMGMEISSSIVPTQVTYCLKTEHMMSWEIGVLIGGETWACSGRQKLVVLPPGQVPDADGTGGTLGEEELGLLGALEVGVEATSVALDVYEVITALSEL</sequence>
<evidence type="ECO:0000313" key="2">
    <source>
        <dbReference type="Proteomes" id="UP000295703"/>
    </source>
</evidence>
<dbReference type="AlphaFoldDB" id="A0A4R8QDY2"/>
<evidence type="ECO:0000313" key="1">
    <source>
        <dbReference type="EMBL" id="TDZ36981.1"/>
    </source>
</evidence>
<protein>
    <recommendedName>
        <fullName evidence="3">Arrestin-like N-terminal domain-containing protein</fullName>
    </recommendedName>
</protein>
<accession>A0A4R8QDY2</accession>
<gene>
    <name evidence="1" type="ORF">CTRI78_v011211</name>
</gene>